<sequence>MFAEMNPAGRRSLCQLPAAPLGSIPLAARRSPPAAVTAVRRAALSPLFS</sequence>
<organism evidence="1 2">
    <name type="scientific">Liparis tanakae</name>
    <name type="common">Tanaka's snailfish</name>
    <dbReference type="NCBI Taxonomy" id="230148"/>
    <lineage>
        <taxon>Eukaryota</taxon>
        <taxon>Metazoa</taxon>
        <taxon>Chordata</taxon>
        <taxon>Craniata</taxon>
        <taxon>Vertebrata</taxon>
        <taxon>Euteleostomi</taxon>
        <taxon>Actinopterygii</taxon>
        <taxon>Neopterygii</taxon>
        <taxon>Teleostei</taxon>
        <taxon>Neoteleostei</taxon>
        <taxon>Acanthomorphata</taxon>
        <taxon>Eupercaria</taxon>
        <taxon>Perciformes</taxon>
        <taxon>Cottioidei</taxon>
        <taxon>Cottales</taxon>
        <taxon>Liparidae</taxon>
        <taxon>Liparis</taxon>
    </lineage>
</organism>
<dbReference type="AlphaFoldDB" id="A0A4Z2E9S4"/>
<protein>
    <submittedName>
        <fullName evidence="1">Uncharacterized protein</fullName>
    </submittedName>
</protein>
<dbReference type="Proteomes" id="UP000314294">
    <property type="component" value="Unassembled WGS sequence"/>
</dbReference>
<evidence type="ECO:0000313" key="1">
    <source>
        <dbReference type="EMBL" id="TNN25515.1"/>
    </source>
</evidence>
<proteinExistence type="predicted"/>
<evidence type="ECO:0000313" key="2">
    <source>
        <dbReference type="Proteomes" id="UP000314294"/>
    </source>
</evidence>
<reference evidence="1 2" key="1">
    <citation type="submission" date="2019-03" db="EMBL/GenBank/DDBJ databases">
        <title>First draft genome of Liparis tanakae, snailfish: a comprehensive survey of snailfish specific genes.</title>
        <authorList>
            <person name="Kim W."/>
            <person name="Song I."/>
            <person name="Jeong J.-H."/>
            <person name="Kim D."/>
            <person name="Kim S."/>
            <person name="Ryu S."/>
            <person name="Song J.Y."/>
            <person name="Lee S.K."/>
        </authorList>
    </citation>
    <scope>NUCLEOTIDE SEQUENCE [LARGE SCALE GENOMIC DNA]</scope>
    <source>
        <tissue evidence="1">Muscle</tissue>
    </source>
</reference>
<gene>
    <name evidence="1" type="ORF">EYF80_064355</name>
</gene>
<accession>A0A4Z2E9S4</accession>
<keyword evidence="2" id="KW-1185">Reference proteome</keyword>
<dbReference type="EMBL" id="SRLO01012329">
    <property type="protein sequence ID" value="TNN25515.1"/>
    <property type="molecule type" value="Genomic_DNA"/>
</dbReference>
<name>A0A4Z2E9S4_9TELE</name>
<comment type="caution">
    <text evidence="1">The sequence shown here is derived from an EMBL/GenBank/DDBJ whole genome shotgun (WGS) entry which is preliminary data.</text>
</comment>